<gene>
    <name evidence="1" type="ORF">HD596_008383</name>
</gene>
<comment type="caution">
    <text evidence="1">The sequence shown here is derived from an EMBL/GenBank/DDBJ whole genome shotgun (WGS) entry which is preliminary data.</text>
</comment>
<protein>
    <submittedName>
        <fullName evidence="1">Uncharacterized protein</fullName>
    </submittedName>
</protein>
<sequence length="276" mass="31911">MQWQYHQQRRPGTGVNRTAVAEVISGYLYDKGERPDSTTARHIKDRVGRAIAGQVLSSETLKWFIGAFEMSPEDEHLLTEAFAHGRTTMALPPVDTLQKRQSLPRPQRHRTVMLFERRIIDATGQAVSHHSQHTIMAREDGVDRYPCFLSSRLANVIMVHGGQVEKPCRPPLIEIVLSRSLRQGETTSFAFERAFRRIDGVDTEYRRVANELTQNLDIVVQFDPRRLPSRVWWTEWDDHRAGNVLQEELVTLDGDHRAHRFLPYMMNAAAGFRWTW</sequence>
<dbReference type="RefSeq" id="WP_185074889.1">
    <property type="nucleotide sequence ID" value="NZ_JACHMB010000001.1"/>
</dbReference>
<evidence type="ECO:0000313" key="1">
    <source>
        <dbReference type="EMBL" id="MBB5781627.1"/>
    </source>
</evidence>
<dbReference type="AlphaFoldDB" id="A0A7W9GD93"/>
<reference evidence="1 2" key="1">
    <citation type="submission" date="2020-08" db="EMBL/GenBank/DDBJ databases">
        <title>Sequencing the genomes of 1000 actinobacteria strains.</title>
        <authorList>
            <person name="Klenk H.-P."/>
        </authorList>
    </citation>
    <scope>NUCLEOTIDE SEQUENCE [LARGE SCALE GENOMIC DNA]</scope>
    <source>
        <strain evidence="1 2">DSM 45507</strain>
    </source>
</reference>
<keyword evidence="2" id="KW-1185">Reference proteome</keyword>
<name>A0A7W9GD93_9ACTN</name>
<dbReference type="Proteomes" id="UP000579153">
    <property type="component" value="Unassembled WGS sequence"/>
</dbReference>
<dbReference type="EMBL" id="JACHMB010000001">
    <property type="protein sequence ID" value="MBB5781627.1"/>
    <property type="molecule type" value="Genomic_DNA"/>
</dbReference>
<organism evidence="1 2">
    <name type="scientific">Nonomuraea jabiensis</name>
    <dbReference type="NCBI Taxonomy" id="882448"/>
    <lineage>
        <taxon>Bacteria</taxon>
        <taxon>Bacillati</taxon>
        <taxon>Actinomycetota</taxon>
        <taxon>Actinomycetes</taxon>
        <taxon>Streptosporangiales</taxon>
        <taxon>Streptosporangiaceae</taxon>
        <taxon>Nonomuraea</taxon>
    </lineage>
</organism>
<evidence type="ECO:0000313" key="2">
    <source>
        <dbReference type="Proteomes" id="UP000579153"/>
    </source>
</evidence>
<accession>A0A7W9GD93</accession>
<proteinExistence type="predicted"/>